<organism evidence="1">
    <name type="scientific">marine sediment metagenome</name>
    <dbReference type="NCBI Taxonomy" id="412755"/>
    <lineage>
        <taxon>unclassified sequences</taxon>
        <taxon>metagenomes</taxon>
        <taxon>ecological metagenomes</taxon>
    </lineage>
</organism>
<reference evidence="1" key="1">
    <citation type="journal article" date="2014" name="Front. Microbiol.">
        <title>High frequency of phylogenetically diverse reductive dehalogenase-homologous genes in deep subseafloor sedimentary metagenomes.</title>
        <authorList>
            <person name="Kawai M."/>
            <person name="Futagami T."/>
            <person name="Toyoda A."/>
            <person name="Takaki Y."/>
            <person name="Nishi S."/>
            <person name="Hori S."/>
            <person name="Arai W."/>
            <person name="Tsubouchi T."/>
            <person name="Morono Y."/>
            <person name="Uchiyama I."/>
            <person name="Ito T."/>
            <person name="Fujiyama A."/>
            <person name="Inagaki F."/>
            <person name="Takami H."/>
        </authorList>
    </citation>
    <scope>NUCLEOTIDE SEQUENCE</scope>
    <source>
        <strain evidence="1">Expedition CK06-06</strain>
    </source>
</reference>
<protein>
    <submittedName>
        <fullName evidence="1">Uncharacterized protein</fullName>
    </submittedName>
</protein>
<name>X0S054_9ZZZZ</name>
<proteinExistence type="predicted"/>
<dbReference type="AlphaFoldDB" id="X0S054"/>
<evidence type="ECO:0000313" key="1">
    <source>
        <dbReference type="EMBL" id="GAF69362.1"/>
    </source>
</evidence>
<comment type="caution">
    <text evidence="1">The sequence shown here is derived from an EMBL/GenBank/DDBJ whole genome shotgun (WGS) entry which is preliminary data.</text>
</comment>
<sequence length="44" mass="5140">MYINKGSGIQLTRYNLAGHGRHSSNQDYGLEKDIFIPELNFYDY</sequence>
<accession>X0S054</accession>
<gene>
    <name evidence="1" type="ORF">S01H1_07507</name>
</gene>
<dbReference type="EMBL" id="BARS01003866">
    <property type="protein sequence ID" value="GAF69362.1"/>
    <property type="molecule type" value="Genomic_DNA"/>
</dbReference>